<dbReference type="EMBL" id="MNAD01001652">
    <property type="protein sequence ID" value="OJT02673.1"/>
    <property type="molecule type" value="Genomic_DNA"/>
</dbReference>
<reference evidence="1 2" key="1">
    <citation type="submission" date="2016-10" db="EMBL/GenBank/DDBJ databases">
        <title>Genome sequence of the basidiomycete white-rot fungus Trametes pubescens.</title>
        <authorList>
            <person name="Makela M.R."/>
            <person name="Granchi Z."/>
            <person name="Peng M."/>
            <person name="De Vries R.P."/>
            <person name="Grigoriev I."/>
            <person name="Riley R."/>
            <person name="Hilden K."/>
        </authorList>
    </citation>
    <scope>NUCLEOTIDE SEQUENCE [LARGE SCALE GENOMIC DNA]</scope>
    <source>
        <strain evidence="1 2">FBCC735</strain>
    </source>
</reference>
<proteinExistence type="predicted"/>
<accession>A0A1M2V533</accession>
<gene>
    <name evidence="1" type="ORF">TRAPUB_6782</name>
</gene>
<evidence type="ECO:0000313" key="2">
    <source>
        <dbReference type="Proteomes" id="UP000184267"/>
    </source>
</evidence>
<protein>
    <submittedName>
        <fullName evidence="1">Uncharacterized protein</fullName>
    </submittedName>
</protein>
<evidence type="ECO:0000313" key="1">
    <source>
        <dbReference type="EMBL" id="OJT02673.1"/>
    </source>
</evidence>
<organism evidence="1 2">
    <name type="scientific">Trametes pubescens</name>
    <name type="common">White-rot fungus</name>
    <dbReference type="NCBI Taxonomy" id="154538"/>
    <lineage>
        <taxon>Eukaryota</taxon>
        <taxon>Fungi</taxon>
        <taxon>Dikarya</taxon>
        <taxon>Basidiomycota</taxon>
        <taxon>Agaricomycotina</taxon>
        <taxon>Agaricomycetes</taxon>
        <taxon>Polyporales</taxon>
        <taxon>Polyporaceae</taxon>
        <taxon>Trametes</taxon>
    </lineage>
</organism>
<name>A0A1M2V533_TRAPU</name>
<dbReference type="AlphaFoldDB" id="A0A1M2V533"/>
<comment type="caution">
    <text evidence="1">The sequence shown here is derived from an EMBL/GenBank/DDBJ whole genome shotgun (WGS) entry which is preliminary data.</text>
</comment>
<dbReference type="Proteomes" id="UP000184267">
    <property type="component" value="Unassembled WGS sequence"/>
</dbReference>
<sequence>MPPLADPLETELTQFHANIIGGHNFTREVYKANQGNPRINPEALQHLRDCTWHLAQANRLLHGEAPYYAEDRPRTFSEWLETYERNLQVVIANTSIYDPVFPDWANKLQHIAAARSLLNEWASVRILGVEPSSHQSQLR</sequence>
<keyword evidence="2" id="KW-1185">Reference proteome</keyword>
<dbReference type="OrthoDB" id="3061848at2759"/>